<dbReference type="Proteomes" id="UP000304900">
    <property type="component" value="Unassembled WGS sequence"/>
</dbReference>
<dbReference type="OrthoDB" id="964185at2"/>
<evidence type="ECO:0000313" key="1">
    <source>
        <dbReference type="EMBL" id="TKT93978.1"/>
    </source>
</evidence>
<gene>
    <name evidence="1" type="ORF">FDK13_01840</name>
</gene>
<reference evidence="1 2" key="1">
    <citation type="submission" date="2019-05" db="EMBL/GenBank/DDBJ databases">
        <title>Dyadobacter AR-3-8 sp. nov., isolated from arctic soil.</title>
        <authorList>
            <person name="Chaudhary D.K."/>
        </authorList>
    </citation>
    <scope>NUCLEOTIDE SEQUENCE [LARGE SCALE GENOMIC DNA]</scope>
    <source>
        <strain evidence="1 2">AR-3-8</strain>
    </source>
</reference>
<organism evidence="1 2">
    <name type="scientific">Dyadobacter frigoris</name>
    <dbReference type="NCBI Taxonomy" id="2576211"/>
    <lineage>
        <taxon>Bacteria</taxon>
        <taxon>Pseudomonadati</taxon>
        <taxon>Bacteroidota</taxon>
        <taxon>Cytophagia</taxon>
        <taxon>Cytophagales</taxon>
        <taxon>Spirosomataceae</taxon>
        <taxon>Dyadobacter</taxon>
    </lineage>
</organism>
<dbReference type="AlphaFoldDB" id="A0A4U6DCI4"/>
<comment type="caution">
    <text evidence="1">The sequence shown here is derived from an EMBL/GenBank/DDBJ whole genome shotgun (WGS) entry which is preliminary data.</text>
</comment>
<protein>
    <submittedName>
        <fullName evidence="1">Uncharacterized protein</fullName>
    </submittedName>
</protein>
<keyword evidence="2" id="KW-1185">Reference proteome</keyword>
<evidence type="ECO:0000313" key="2">
    <source>
        <dbReference type="Proteomes" id="UP000304900"/>
    </source>
</evidence>
<dbReference type="EMBL" id="SZVO01000001">
    <property type="protein sequence ID" value="TKT93978.1"/>
    <property type="molecule type" value="Genomic_DNA"/>
</dbReference>
<sequence length="98" mass="11448">MDFSSKKMSLTEIDSRFDNIEKMMTEITKSKLVIADKEYSLSEWITTSDYVKNNRLAIARVHNWITRGVIPKDCIVIIPELNHLKLIKNQSYETRATK</sequence>
<name>A0A4U6DCI4_9BACT</name>
<accession>A0A4U6DCI4</accession>
<proteinExistence type="predicted"/>
<dbReference type="RefSeq" id="WP_137338268.1">
    <property type="nucleotide sequence ID" value="NZ_SZVO01000001.1"/>
</dbReference>